<feature type="region of interest" description="Disordered" evidence="1">
    <location>
        <begin position="219"/>
        <end position="244"/>
    </location>
</feature>
<name>A0A6J5NLI7_9CAUD</name>
<evidence type="ECO:0000313" key="2">
    <source>
        <dbReference type="EMBL" id="CAB4159773.1"/>
    </source>
</evidence>
<feature type="region of interest" description="Disordered" evidence="1">
    <location>
        <begin position="153"/>
        <end position="190"/>
    </location>
</feature>
<evidence type="ECO:0000256" key="1">
    <source>
        <dbReference type="SAM" id="MobiDB-lite"/>
    </source>
</evidence>
<reference evidence="2" key="1">
    <citation type="submission" date="2020-04" db="EMBL/GenBank/DDBJ databases">
        <authorList>
            <person name="Chiriac C."/>
            <person name="Salcher M."/>
            <person name="Ghai R."/>
            <person name="Kavagutti S V."/>
        </authorList>
    </citation>
    <scope>NUCLEOTIDE SEQUENCE</scope>
</reference>
<protein>
    <submittedName>
        <fullName evidence="2">Uncharacterized protein</fullName>
    </submittedName>
</protein>
<gene>
    <name evidence="2" type="ORF">UFOVP726_9</name>
</gene>
<sequence>MSNLGHRDWSRYEEAKRLRDSGLTLKQTGEAIGVSGNRVRQMLKALERREEYDAHRAAEWWLGMDRNRVAWPLEQAGFASRDDCLTLAANDLELRGGYVYLPGWEKNQARVISLAVVNHARAWLGAPPFSKPAAPRNIKAAISLLERHGYKVTPPALRKKPPAPCDTGGEVGRGPGDNNDEPATPGRQRDATDQGFAAFACCCFHAASSSRLICFERSVSSGWPSSSSSTSVTEQWQRNRSGPA</sequence>
<organism evidence="2">
    <name type="scientific">uncultured Caudovirales phage</name>
    <dbReference type="NCBI Taxonomy" id="2100421"/>
    <lineage>
        <taxon>Viruses</taxon>
        <taxon>Duplodnaviria</taxon>
        <taxon>Heunggongvirae</taxon>
        <taxon>Uroviricota</taxon>
        <taxon>Caudoviricetes</taxon>
        <taxon>Peduoviridae</taxon>
        <taxon>Maltschvirus</taxon>
        <taxon>Maltschvirus maltsch</taxon>
    </lineage>
</organism>
<accession>A0A6J5NLI7</accession>
<feature type="compositionally biased region" description="Polar residues" evidence="1">
    <location>
        <begin position="232"/>
        <end position="244"/>
    </location>
</feature>
<feature type="compositionally biased region" description="Low complexity" evidence="1">
    <location>
        <begin position="219"/>
        <end position="231"/>
    </location>
</feature>
<dbReference type="EMBL" id="LR796695">
    <property type="protein sequence ID" value="CAB4159773.1"/>
    <property type="molecule type" value="Genomic_DNA"/>
</dbReference>
<proteinExistence type="predicted"/>